<keyword evidence="1" id="KW-1133">Transmembrane helix</keyword>
<proteinExistence type="predicted"/>
<dbReference type="EMBL" id="CAXAMN010010913">
    <property type="protein sequence ID" value="CAK9033090.1"/>
    <property type="molecule type" value="Genomic_DNA"/>
</dbReference>
<reference evidence="2 3" key="1">
    <citation type="submission" date="2024-02" db="EMBL/GenBank/DDBJ databases">
        <authorList>
            <person name="Chen Y."/>
            <person name="Shah S."/>
            <person name="Dougan E. K."/>
            <person name="Thang M."/>
            <person name="Chan C."/>
        </authorList>
    </citation>
    <scope>NUCLEOTIDE SEQUENCE [LARGE SCALE GENOMIC DNA]</scope>
</reference>
<gene>
    <name evidence="2" type="ORF">CCMP2556_LOCUS18930</name>
</gene>
<dbReference type="Proteomes" id="UP001642484">
    <property type="component" value="Unassembled WGS sequence"/>
</dbReference>
<keyword evidence="1" id="KW-0472">Membrane</keyword>
<feature type="transmembrane region" description="Helical" evidence="1">
    <location>
        <begin position="51"/>
        <end position="71"/>
    </location>
</feature>
<comment type="caution">
    <text evidence="2">The sequence shown here is derived from an EMBL/GenBank/DDBJ whole genome shotgun (WGS) entry which is preliminary data.</text>
</comment>
<protein>
    <submittedName>
        <fullName evidence="2">Uncharacterized protein</fullName>
    </submittedName>
</protein>
<keyword evidence="1" id="KW-0812">Transmembrane</keyword>
<evidence type="ECO:0000313" key="2">
    <source>
        <dbReference type="EMBL" id="CAK9033090.1"/>
    </source>
</evidence>
<accession>A0ABP0L1Y0</accession>
<evidence type="ECO:0000256" key="1">
    <source>
        <dbReference type="SAM" id="Phobius"/>
    </source>
</evidence>
<keyword evidence="3" id="KW-1185">Reference proteome</keyword>
<evidence type="ECO:0000313" key="3">
    <source>
        <dbReference type="Proteomes" id="UP001642484"/>
    </source>
</evidence>
<organism evidence="2 3">
    <name type="scientific">Durusdinium trenchii</name>
    <dbReference type="NCBI Taxonomy" id="1381693"/>
    <lineage>
        <taxon>Eukaryota</taxon>
        <taxon>Sar</taxon>
        <taxon>Alveolata</taxon>
        <taxon>Dinophyceae</taxon>
        <taxon>Suessiales</taxon>
        <taxon>Symbiodiniaceae</taxon>
        <taxon>Durusdinium</taxon>
    </lineage>
</organism>
<sequence length="214" mass="24418">MSEGSIQWENVSNISVAYPLEPSDLELGSVQLHWTERIKHQILLLRLQRPYFIYCLMCSFIAATAFLSTLIDLCFGSEKGWHDILEGGTWQSACWSAVSLALFAEVLSNLFINWPVKSFSQDWWLIFDVTLLVLTVFAWALSHWRRATIMREEAEEADLWLIFLRFALQPCRVFASAANARKVQQMQKGCVDIKFDGLGRCSNSSLSGQANRSE</sequence>
<feature type="transmembrane region" description="Helical" evidence="1">
    <location>
        <begin position="123"/>
        <end position="141"/>
    </location>
</feature>
<name>A0ABP0L1Y0_9DINO</name>